<evidence type="ECO:0000313" key="8">
    <source>
        <dbReference type="EMBL" id="ONG48086.1"/>
    </source>
</evidence>
<comment type="subcellular location">
    <subcellularLocation>
        <location evidence="1">Cell membrane</location>
        <topology evidence="1">Multi-pass membrane protein</topology>
    </subcellularLocation>
</comment>
<evidence type="ECO:0000256" key="6">
    <source>
        <dbReference type="ARBA" id="ARBA00023136"/>
    </source>
</evidence>
<evidence type="ECO:0000256" key="1">
    <source>
        <dbReference type="ARBA" id="ARBA00004651"/>
    </source>
</evidence>
<dbReference type="GO" id="GO:0009306">
    <property type="term" value="P:protein secretion"/>
    <property type="evidence" value="ECO:0007669"/>
    <property type="project" value="InterPro"/>
</dbReference>
<dbReference type="EMBL" id="MLCO01000252">
    <property type="protein sequence ID" value="ONG48086.1"/>
    <property type="molecule type" value="Genomic_DNA"/>
</dbReference>
<keyword evidence="3" id="KW-1003">Cell membrane</keyword>
<evidence type="ECO:0000313" key="9">
    <source>
        <dbReference type="Proteomes" id="UP000188879"/>
    </source>
</evidence>
<keyword evidence="4 7" id="KW-0812">Transmembrane</keyword>
<dbReference type="AlphaFoldDB" id="A0A1V2GXF6"/>
<keyword evidence="8" id="KW-0282">Flagellum</keyword>
<dbReference type="Pfam" id="PF01313">
    <property type="entry name" value="Bac_export_3"/>
    <property type="match status" value="1"/>
</dbReference>
<dbReference type="GO" id="GO:0005886">
    <property type="term" value="C:plasma membrane"/>
    <property type="evidence" value="ECO:0007669"/>
    <property type="project" value="UniProtKB-SubCell"/>
</dbReference>
<evidence type="ECO:0000256" key="5">
    <source>
        <dbReference type="ARBA" id="ARBA00022989"/>
    </source>
</evidence>
<keyword evidence="8" id="KW-0966">Cell projection</keyword>
<feature type="transmembrane region" description="Helical" evidence="7">
    <location>
        <begin position="12"/>
        <end position="35"/>
    </location>
</feature>
<comment type="similarity">
    <text evidence="2">Belongs to the FliQ/MopD/SpaQ family.</text>
</comment>
<evidence type="ECO:0000256" key="2">
    <source>
        <dbReference type="ARBA" id="ARBA00006156"/>
    </source>
</evidence>
<accession>A0A1V2GXF6</accession>
<organism evidence="8 9">
    <name type="scientific">Teichococcus deserti</name>
    <dbReference type="NCBI Taxonomy" id="1817963"/>
    <lineage>
        <taxon>Bacteria</taxon>
        <taxon>Pseudomonadati</taxon>
        <taxon>Pseudomonadota</taxon>
        <taxon>Alphaproteobacteria</taxon>
        <taxon>Acetobacterales</taxon>
        <taxon>Roseomonadaceae</taxon>
        <taxon>Roseomonas</taxon>
    </lineage>
</organism>
<keyword evidence="8" id="KW-0969">Cilium</keyword>
<dbReference type="PIRSF" id="PIRSF004669">
    <property type="entry name" value="FliQ"/>
    <property type="match status" value="1"/>
</dbReference>
<name>A0A1V2GXF6_9PROT</name>
<gene>
    <name evidence="8" type="ORF">BKE38_22300</name>
</gene>
<dbReference type="PRINTS" id="PR00952">
    <property type="entry name" value="TYPE3IMQPROT"/>
</dbReference>
<evidence type="ECO:0000256" key="3">
    <source>
        <dbReference type="ARBA" id="ARBA00022475"/>
    </source>
</evidence>
<dbReference type="PANTHER" id="PTHR34040">
    <property type="entry name" value="FLAGELLAR BIOSYNTHETIC PROTEIN FLIQ"/>
    <property type="match status" value="1"/>
</dbReference>
<evidence type="ECO:0000256" key="7">
    <source>
        <dbReference type="SAM" id="Phobius"/>
    </source>
</evidence>
<dbReference type="InterPro" id="IPR002191">
    <property type="entry name" value="Bac_export_3"/>
</dbReference>
<keyword evidence="9" id="KW-1185">Reference proteome</keyword>
<dbReference type="PANTHER" id="PTHR34040:SF2">
    <property type="entry name" value="FLAGELLAR BIOSYNTHETIC PROTEIN FLIQ"/>
    <property type="match status" value="1"/>
</dbReference>
<dbReference type="OrthoDB" id="9806440at2"/>
<feature type="transmembrane region" description="Helical" evidence="7">
    <location>
        <begin position="55"/>
        <end position="73"/>
    </location>
</feature>
<dbReference type="RefSeq" id="WP_076959497.1">
    <property type="nucleotide sequence ID" value="NZ_MLCO01000252.1"/>
</dbReference>
<evidence type="ECO:0000256" key="4">
    <source>
        <dbReference type="ARBA" id="ARBA00022692"/>
    </source>
</evidence>
<protein>
    <submittedName>
        <fullName evidence="8">Flagellar biosynthetic protein FliQ</fullName>
    </submittedName>
</protein>
<keyword evidence="6 7" id="KW-0472">Membrane</keyword>
<sequence>MNEGDVIEVLRTGFYTTMMVAGPPLLAALVTGVAVSVLQALTQIQEMTLSYVPKIVVTLVATMLSLPFGFAALRSYTEEIAQLIVGL</sequence>
<reference evidence="8 9" key="1">
    <citation type="submission" date="2016-10" db="EMBL/GenBank/DDBJ databases">
        <title>Draft Genome sequence of Roseomonas sp. strain M3.</title>
        <authorList>
            <person name="Subhash Y."/>
            <person name="Lee S."/>
        </authorList>
    </citation>
    <scope>NUCLEOTIDE SEQUENCE [LARGE SCALE GENOMIC DNA]</scope>
    <source>
        <strain evidence="8 9">M3</strain>
    </source>
</reference>
<dbReference type="Proteomes" id="UP000188879">
    <property type="component" value="Unassembled WGS sequence"/>
</dbReference>
<proteinExistence type="inferred from homology"/>
<keyword evidence="5 7" id="KW-1133">Transmembrane helix</keyword>
<comment type="caution">
    <text evidence="8">The sequence shown here is derived from an EMBL/GenBank/DDBJ whole genome shotgun (WGS) entry which is preliminary data.</text>
</comment>